<dbReference type="PANTHER" id="PTHR30401:SF0">
    <property type="entry name" value="TRNA 2-SELENOURIDINE SYNTHASE"/>
    <property type="match status" value="1"/>
</dbReference>
<dbReference type="PATRIC" id="fig|1069083.5.peg.1361"/>
<sequence>MDEDILARLITFDKDVVLAIVLDSGKKMITDGEKILAGKIGGDLASFIIKEAKHIKSPTVKEFNNHKIYFEKINIDKFLGSLDKSFLRDVINVSELMTLKNYILVDVRSPREFKEGTIEGAINIPLFLDDEHELIGKTYKEMGKDKAIDLAINIVEKGLKRILNEAKKLDRDKTIVVFCARGGLRSQVMALIFKLLGFKVKRLLGGYKAYKLSSIKKLS</sequence>
<dbReference type="NCBIfam" id="TIGR04568">
    <property type="entry name" value="arch_SelU_Nterm"/>
    <property type="match status" value="1"/>
</dbReference>
<dbReference type="AlphaFoldDB" id="N6VR40"/>
<evidence type="ECO:0000313" key="3">
    <source>
        <dbReference type="Proteomes" id="UP000053695"/>
    </source>
</evidence>
<comment type="caution">
    <text evidence="2">The sequence shown here is derived from an EMBL/GenBank/DDBJ whole genome shotgun (WGS) entry which is preliminary data.</text>
</comment>
<evidence type="ECO:0000313" key="2">
    <source>
        <dbReference type="EMBL" id="ENN95586.1"/>
    </source>
</evidence>
<dbReference type="SMART" id="SM00450">
    <property type="entry name" value="RHOD"/>
    <property type="match status" value="1"/>
</dbReference>
<dbReference type="InterPro" id="IPR036873">
    <property type="entry name" value="Rhodanese-like_dom_sf"/>
</dbReference>
<dbReference type="GO" id="GO:0002098">
    <property type="term" value="P:tRNA wobble uridine modification"/>
    <property type="evidence" value="ECO:0007669"/>
    <property type="project" value="InterPro"/>
</dbReference>
<protein>
    <submittedName>
        <fullName evidence="2">Rhodanese domain protein</fullName>
    </submittedName>
</protein>
<proteinExistence type="predicted"/>
<dbReference type="InterPro" id="IPR017582">
    <property type="entry name" value="SelU"/>
</dbReference>
<dbReference type="PANTHER" id="PTHR30401">
    <property type="entry name" value="TRNA 2-SELENOURIDINE SYNTHASE"/>
    <property type="match status" value="1"/>
</dbReference>
<dbReference type="Pfam" id="PF00581">
    <property type="entry name" value="Rhodanese"/>
    <property type="match status" value="1"/>
</dbReference>
<dbReference type="RefSeq" id="WP_004594741.1">
    <property type="nucleotide sequence ID" value="NZ_APMM01000068.1"/>
</dbReference>
<keyword evidence="3" id="KW-1185">Reference proteome</keyword>
<accession>N6VR40</accession>
<reference evidence="2 3" key="1">
    <citation type="journal article" date="2013" name="Genome Announc.">
        <title>Draft Genome Sequence of a Highly Flagellated, Fast-Swimming Archaeon, Methanocaldococcus villosus Strain KIN24-T80 (DSM 22612).</title>
        <authorList>
            <person name="Thennarasu S."/>
            <person name="Polireddy D."/>
            <person name="Antony A."/>
            <person name="Yada M.R."/>
            <person name="Algarawi S."/>
            <person name="Sivakumar N."/>
        </authorList>
    </citation>
    <scope>NUCLEOTIDE SEQUENCE [LARGE SCALE GENOMIC DNA]</scope>
    <source>
        <strain evidence="2 3">KIN24-T80</strain>
    </source>
</reference>
<dbReference type="Gene3D" id="3.40.250.10">
    <property type="entry name" value="Rhodanese-like domain"/>
    <property type="match status" value="1"/>
</dbReference>
<feature type="domain" description="Rhodanese" evidence="1">
    <location>
        <begin position="98"/>
        <end position="216"/>
    </location>
</feature>
<evidence type="ECO:0000259" key="1">
    <source>
        <dbReference type="PROSITE" id="PS50206"/>
    </source>
</evidence>
<organism evidence="2 3">
    <name type="scientific">Methanocaldococcus villosus KIN24-T80</name>
    <dbReference type="NCBI Taxonomy" id="1069083"/>
    <lineage>
        <taxon>Archaea</taxon>
        <taxon>Methanobacteriati</taxon>
        <taxon>Methanobacteriota</taxon>
        <taxon>Methanomada group</taxon>
        <taxon>Methanococci</taxon>
        <taxon>Methanococcales</taxon>
        <taxon>Methanocaldococcaceae</taxon>
        <taxon>Methanocaldococcus</taxon>
    </lineage>
</organism>
<dbReference type="OrthoDB" id="135517at2157"/>
<dbReference type="SUPFAM" id="SSF52821">
    <property type="entry name" value="Rhodanese/Cell cycle control phosphatase"/>
    <property type="match status" value="1"/>
</dbReference>
<dbReference type="InterPro" id="IPR001763">
    <property type="entry name" value="Rhodanese-like_dom"/>
</dbReference>
<dbReference type="PROSITE" id="PS50206">
    <property type="entry name" value="RHODANESE_3"/>
    <property type="match status" value="1"/>
</dbReference>
<dbReference type="EMBL" id="APMM01000068">
    <property type="protein sequence ID" value="ENN95586.1"/>
    <property type="molecule type" value="Genomic_DNA"/>
</dbReference>
<name>N6VR40_9EURY</name>
<dbReference type="Proteomes" id="UP000053695">
    <property type="component" value="Unassembled WGS sequence"/>
</dbReference>
<gene>
    <name evidence="2" type="ORF">J422_07027</name>
</gene>
<dbReference type="InterPro" id="IPR030818">
    <property type="entry name" value="Arch_SelU_Nterm"/>
</dbReference>
<dbReference type="GO" id="GO:0043828">
    <property type="term" value="F:tRNA 2-selenouridine synthase activity"/>
    <property type="evidence" value="ECO:0007669"/>
    <property type="project" value="InterPro"/>
</dbReference>
<dbReference type="STRING" id="1069083.GCA_000371805_00919"/>